<dbReference type="AlphaFoldDB" id="A0A1D8GBR7"/>
<dbReference type="Proteomes" id="UP000095743">
    <property type="component" value="Chromosome"/>
</dbReference>
<protein>
    <submittedName>
        <fullName evidence="2">Uncharacterized protein</fullName>
    </submittedName>
</protein>
<dbReference type="OrthoDB" id="9860207at2"/>
<keyword evidence="1" id="KW-0812">Transmembrane</keyword>
<keyword evidence="1" id="KW-0472">Membrane</keyword>
<evidence type="ECO:0000256" key="1">
    <source>
        <dbReference type="SAM" id="Phobius"/>
    </source>
</evidence>
<accession>A0A1D8GBR7</accession>
<feature type="transmembrane region" description="Helical" evidence="1">
    <location>
        <begin position="12"/>
        <end position="28"/>
    </location>
</feature>
<dbReference type="RefSeq" id="WP_069973899.1">
    <property type="nucleotide sequence ID" value="NZ_CP017269.1"/>
</dbReference>
<reference evidence="2 3" key="1">
    <citation type="submission" date="2016-09" db="EMBL/GenBank/DDBJ databases">
        <title>Genomic analysis reveals versatility of anaerobic energy metabolism of Geosporobacter ferrireducens IRF9 of phylum Firmicutes.</title>
        <authorList>
            <person name="Kim S.-J."/>
        </authorList>
    </citation>
    <scope>NUCLEOTIDE SEQUENCE [LARGE SCALE GENOMIC DNA]</scope>
    <source>
        <strain evidence="2 3">IRF9</strain>
    </source>
</reference>
<gene>
    <name evidence="2" type="ORF">Gferi_01300</name>
</gene>
<proteinExistence type="predicted"/>
<evidence type="ECO:0000313" key="3">
    <source>
        <dbReference type="Proteomes" id="UP000095743"/>
    </source>
</evidence>
<name>A0A1D8GBR7_9FIRM</name>
<sequence length="139" mass="16017">MTTLEQLKWLPVWLILSLLLFTTGTYFFKQSLLTHLGDEYLRAAANKGKFEAVDVERLLNRIEKYGFDRDKIEIEITPAAAYGTGVSKDTDILIGLNIDTNTKAMISAVFEWLDPTSKKFYYRYSRVAKSEEFFDEVTP</sequence>
<organism evidence="2 3">
    <name type="scientific">Geosporobacter ferrireducens</name>
    <dbReference type="NCBI Taxonomy" id="1424294"/>
    <lineage>
        <taxon>Bacteria</taxon>
        <taxon>Bacillati</taxon>
        <taxon>Bacillota</taxon>
        <taxon>Clostridia</taxon>
        <taxon>Peptostreptococcales</taxon>
        <taxon>Thermotaleaceae</taxon>
        <taxon>Geosporobacter</taxon>
    </lineage>
</organism>
<keyword evidence="1" id="KW-1133">Transmembrane helix</keyword>
<evidence type="ECO:0000313" key="2">
    <source>
        <dbReference type="EMBL" id="AOT68346.1"/>
    </source>
</evidence>
<dbReference type="KEGG" id="gfe:Gferi_01300"/>
<keyword evidence="3" id="KW-1185">Reference proteome</keyword>
<dbReference type="STRING" id="1424294.Gferi_01300"/>
<dbReference type="EMBL" id="CP017269">
    <property type="protein sequence ID" value="AOT68346.1"/>
    <property type="molecule type" value="Genomic_DNA"/>
</dbReference>